<keyword evidence="3" id="KW-0347">Helicase</keyword>
<dbReference type="GO" id="GO:0004386">
    <property type="term" value="F:helicase activity"/>
    <property type="evidence" value="ECO:0007669"/>
    <property type="project" value="UniProtKB-KW"/>
</dbReference>
<reference evidence="4" key="1">
    <citation type="journal article" date="2017" name="Environ. Microbiol. Rep.">
        <title>Genetic Diversity of Marine Anaerobic Ammonium-Oxidizing Bacteria as Revealed by Genomic and Proteomic Analyses of 'Candidatus Scalindua japonica'.</title>
        <authorList>
            <person name="Oshiki M."/>
            <person name="Mizuto K."/>
            <person name="Kimura Z."/>
            <person name="Kindaichi T."/>
            <person name="Satoh H."/>
            <person name="Okabe S."/>
        </authorList>
    </citation>
    <scope>NUCLEOTIDE SEQUENCE [LARGE SCALE GENOMIC DNA]</scope>
    <source>
        <strain evidence="4">husup-a2</strain>
    </source>
</reference>
<feature type="transmembrane region" description="Helical" evidence="2">
    <location>
        <begin position="1373"/>
        <end position="1396"/>
    </location>
</feature>
<feature type="transmembrane region" description="Helical" evidence="2">
    <location>
        <begin position="1408"/>
        <end position="1428"/>
    </location>
</feature>
<feature type="transmembrane region" description="Helical" evidence="2">
    <location>
        <begin position="1281"/>
        <end position="1302"/>
    </location>
</feature>
<feature type="transmembrane region" description="Helical" evidence="2">
    <location>
        <begin position="921"/>
        <end position="940"/>
    </location>
</feature>
<accession>A0A286TU03</accession>
<feature type="transmembrane region" description="Helical" evidence="2">
    <location>
        <begin position="1466"/>
        <end position="1484"/>
    </location>
</feature>
<keyword evidence="2" id="KW-1133">Transmembrane helix</keyword>
<feature type="transmembrane region" description="Helical" evidence="2">
    <location>
        <begin position="896"/>
        <end position="914"/>
    </location>
</feature>
<name>A0A286TU03_9BACT</name>
<evidence type="ECO:0000256" key="2">
    <source>
        <dbReference type="SAM" id="Phobius"/>
    </source>
</evidence>
<keyword evidence="2" id="KW-0812">Transmembrane</keyword>
<keyword evidence="3" id="KW-0547">Nucleotide-binding</keyword>
<evidence type="ECO:0000256" key="1">
    <source>
        <dbReference type="SAM" id="MobiDB-lite"/>
    </source>
</evidence>
<evidence type="ECO:0000313" key="4">
    <source>
        <dbReference type="Proteomes" id="UP000218542"/>
    </source>
</evidence>
<feature type="transmembrane region" description="Helical" evidence="2">
    <location>
        <begin position="1322"/>
        <end position="1341"/>
    </location>
</feature>
<feature type="transmembrane region" description="Helical" evidence="2">
    <location>
        <begin position="12"/>
        <end position="31"/>
    </location>
</feature>
<dbReference type="EMBL" id="BAOS01000002">
    <property type="protein sequence ID" value="GAX59343.1"/>
    <property type="molecule type" value="Genomic_DNA"/>
</dbReference>
<proteinExistence type="predicted"/>
<keyword evidence="3" id="KW-0378">Hydrolase</keyword>
<keyword evidence="2" id="KW-0472">Membrane</keyword>
<evidence type="ECO:0000313" key="3">
    <source>
        <dbReference type="EMBL" id="GAX59343.1"/>
    </source>
</evidence>
<dbReference type="Proteomes" id="UP000218542">
    <property type="component" value="Unassembled WGS sequence"/>
</dbReference>
<gene>
    <name evidence="3" type="ORF">SCALIN_C02_0022</name>
</gene>
<sequence length="1590" mass="187012">MLENEKNGLGLPPISSVVIILIVIGAVFFSLKHLQSSRPSDYGTSEYMRDTEDVYARLWQDPFGAIYKHEEDKSLHKGVHSRFVLEKIIKKNEITRPDEIHIIGVMAEGGHYFENVEQKRRRRYAIVSALNVSGYKPENAQKIGYFLTSDYKFTNDDNVKLPEKIPFELFKFRKGKPLIVLLWLDEEFFANNFLINIDALTEVLRIDQLFKNTNPENNIVEDGPKNETDSVKLTILGPSSSATLKSMADELGKSTTWGDLIAKVQSYTVKLATQQLYNNEKFVQRVKNDEEQVEVQDTMTKYIYAVFTTIKENLKLDKDGVVDKDDEFYTEVKKEIMNPKWTERDVNTEKVEWFSYVDLVKVCSQIREKWHHLKKLKLTIVSPIATVERNLLLEDKDIGELFTNNFPNGLFLRTIESDYELAECIYDELVLRGVKPGDDHIVIISEWDTDYGGWIQGSFNRVFNDRRRVFNDRRIIDCHRNYIKMIISEIEKRNIIKVREDVRPIIKIIKDESKKYEAKVMGAYEDNTNEDNTKAPYVSVKERIKKDKDNFDDFVVKKTKELYKSIFNNELKNAIKKVADKNDEFIDKTIKETIIQYSYIRGLDGTVSDDVTNYPAGQLQSKKENRNTEKNSSRVFVNPSIGNGQFDYLQRMGDIIQNKNRNLKKNGKGRIKAIGVLGSDAYDKLLVLQALRNKFPDVIFFTTDLDTRFSDPDEIRWTRNLIVASNFGLQLHPGLQNGIPPFRDNYQTSVFLSTLMILNVDFKNYYKNYVERCIRDEHKSIKIVLQLNSNLDLKKTIPPFKKEYKYSAYLRILHAINNRKDSSMNKFYQTEIHNLIKPKILEIGRHNPCELRQNLHPKEKAENTNLIFNKLETIFPGLDHSIYPDLPKFILDENKVYLLVYSIIFGVILFVTMVIKQKNHFLQWILISSYILIILLHYCFNKKPVDILEPFSLHEGISLWPAELLRFFSVICSGLILYFSYKKILKKNIDKLGDKYFDQNTELLTMDDICNWDALLVLLKSDNTQRLKEIRTKDVSKNIKLINTKKDKKKIKEIIKIIKEKIKKIEETRFTVVVEQLKSKLNKAGLLDKMLKTKNENELDNKMKEDFINIFNTIKDDLLFYKKCMDEIKDEFSAWYKEFTDKINEEVSAWYKIIRDKTIKEVSNSCNENEKDFTDKINEKFLNRYGKNKKEIDDMLLSFHKKCKSKIDNEAIKYFPQIKKELNDLNEIEILLTNYGELEIKETDMSDSQKQGIKRFNVKLLKKLFSQILIKSKIDNKAIKCFPVIRVFLIILTFITFSLFLWDFLDGISINHVDDDLRPNYNIIWIVTLIGLFIWCINDYLTKVTSLNNYEGKNNDSKQPVGLALSENRKRKYTVFFAILVNILLFLSTSCLLYWWNFIKRHETIREFFYVIWVIPIGLLSLLIIYYLDNVALSKKWYRFIDVREKYTVHDIWNFYSELGKYRNRFFRSTMFGLSFVIFSVFIIKMYGELPVPFRGDFSKFFDLGMTFLSFFLFVYLLFFVVDAVRHCVRFVNLIMDEEIAWSKETRIKFGIISDIHGTATDFWLKIRLIAERTEAVNKLINYPILVILF</sequence>
<feature type="transmembrane region" description="Helical" evidence="2">
    <location>
        <begin position="960"/>
        <end position="981"/>
    </location>
</feature>
<protein>
    <submittedName>
        <fullName evidence="3">Superfamily II DNA/RNA helicase, SNF2 family</fullName>
    </submittedName>
</protein>
<feature type="non-terminal residue" evidence="3">
    <location>
        <position position="1590"/>
    </location>
</feature>
<keyword evidence="4" id="KW-1185">Reference proteome</keyword>
<feature type="compositionally biased region" description="Basic and acidic residues" evidence="1">
    <location>
        <begin position="621"/>
        <end position="632"/>
    </location>
</feature>
<organism evidence="3 4">
    <name type="scientific">Candidatus Scalindua japonica</name>
    <dbReference type="NCBI Taxonomy" id="1284222"/>
    <lineage>
        <taxon>Bacteria</taxon>
        <taxon>Pseudomonadati</taxon>
        <taxon>Planctomycetota</taxon>
        <taxon>Candidatus Brocadiia</taxon>
        <taxon>Candidatus Brocadiales</taxon>
        <taxon>Candidatus Scalinduaceae</taxon>
        <taxon>Candidatus Scalindua</taxon>
    </lineage>
</organism>
<feature type="region of interest" description="Disordered" evidence="1">
    <location>
        <begin position="614"/>
        <end position="634"/>
    </location>
</feature>
<keyword evidence="3" id="KW-0067">ATP-binding</keyword>
<comment type="caution">
    <text evidence="3">The sequence shown here is derived from an EMBL/GenBank/DDBJ whole genome shotgun (WGS) entry which is preliminary data.</text>
</comment>
<feature type="transmembrane region" description="Helical" evidence="2">
    <location>
        <begin position="1504"/>
        <end position="1525"/>
    </location>
</feature>